<protein>
    <recommendedName>
        <fullName evidence="4">FtsK domain-containing protein</fullName>
    </recommendedName>
</protein>
<dbReference type="AlphaFoldDB" id="A0A2M9HEY6"/>
<sequence length="244" mass="27183">MNAETDKEVSVRADISTLVTGLTGSGKGSISANWLKAQAPYIMRGLVWVAYVDLKNGMEGGMVDARLIHRHAWNMDEALELLSDLNDEVWRRTGAVRGKLRNIPPSEQYPRLLLVIDEAAELVTSVAKSRRKQTDEAVELLDSMMRVGRAAGLVVLAMTQDPRVQAMPLRARFPQRIALRLTDESEAQMALSPHAVELGATPWQIPVSEPGTAWIWNIETDTVQRVRAPYIDDDELRNLAEPYA</sequence>
<name>A0A2M9HEY6_9BIFI</name>
<feature type="domain" description="FtsK" evidence="4">
    <location>
        <begin position="4"/>
        <end position="188"/>
    </location>
</feature>
<dbReference type="Proteomes" id="UP000231451">
    <property type="component" value="Unassembled WGS sequence"/>
</dbReference>
<dbReference type="GO" id="GO:0003677">
    <property type="term" value="F:DNA binding"/>
    <property type="evidence" value="ECO:0007669"/>
    <property type="project" value="InterPro"/>
</dbReference>
<comment type="caution">
    <text evidence="5">The sequence shown here is derived from an EMBL/GenBank/DDBJ whole genome shotgun (WGS) entry which is preliminary data.</text>
</comment>
<keyword evidence="2 3" id="KW-0067">ATP-binding</keyword>
<evidence type="ECO:0000256" key="3">
    <source>
        <dbReference type="PROSITE-ProRule" id="PRU00289"/>
    </source>
</evidence>
<dbReference type="PROSITE" id="PS50901">
    <property type="entry name" value="FTSK"/>
    <property type="match status" value="1"/>
</dbReference>
<dbReference type="InterPro" id="IPR027417">
    <property type="entry name" value="P-loop_NTPase"/>
</dbReference>
<dbReference type="InterPro" id="IPR050206">
    <property type="entry name" value="FtsK/SpoIIIE/SftA"/>
</dbReference>
<reference evidence="5 6" key="1">
    <citation type="submission" date="2017-10" db="EMBL/GenBank/DDBJ databases">
        <title>Draft genome sequences of strains TRE 1, TRE 9, TRE H and TRI 7, isolated from tamarins, belonging to four potential novel Bifidobacterium species.</title>
        <authorList>
            <person name="Mattarelli P."/>
            <person name="Modesto M."/>
            <person name="Puglisi E."/>
            <person name="Morelli L."/>
            <person name="Spezio C."/>
            <person name="Bonetti A."/>
            <person name="Sandri C."/>
        </authorList>
    </citation>
    <scope>NUCLEOTIDE SEQUENCE [LARGE SCALE GENOMIC DNA]</scope>
    <source>
        <strain evidence="6">TRI7</strain>
    </source>
</reference>
<evidence type="ECO:0000259" key="4">
    <source>
        <dbReference type="PROSITE" id="PS50901"/>
    </source>
</evidence>
<dbReference type="OrthoDB" id="3217500at2"/>
<dbReference type="SUPFAM" id="SSF52540">
    <property type="entry name" value="P-loop containing nucleoside triphosphate hydrolases"/>
    <property type="match status" value="1"/>
</dbReference>
<dbReference type="InterPro" id="IPR002543">
    <property type="entry name" value="FtsK_dom"/>
</dbReference>
<evidence type="ECO:0000313" key="6">
    <source>
        <dbReference type="Proteomes" id="UP000231451"/>
    </source>
</evidence>
<accession>A0A2M9HEY6</accession>
<gene>
    <name evidence="5" type="ORF">CSQ87_04950</name>
</gene>
<dbReference type="EMBL" id="PEBK01000004">
    <property type="protein sequence ID" value="PJM75365.1"/>
    <property type="molecule type" value="Genomic_DNA"/>
</dbReference>
<evidence type="ECO:0000256" key="1">
    <source>
        <dbReference type="ARBA" id="ARBA00022741"/>
    </source>
</evidence>
<evidence type="ECO:0000256" key="2">
    <source>
        <dbReference type="ARBA" id="ARBA00022840"/>
    </source>
</evidence>
<dbReference type="PANTHER" id="PTHR22683">
    <property type="entry name" value="SPORULATION PROTEIN RELATED"/>
    <property type="match status" value="1"/>
</dbReference>
<dbReference type="Gene3D" id="3.40.50.300">
    <property type="entry name" value="P-loop containing nucleotide triphosphate hydrolases"/>
    <property type="match status" value="1"/>
</dbReference>
<keyword evidence="1 3" id="KW-0547">Nucleotide-binding</keyword>
<evidence type="ECO:0000313" key="5">
    <source>
        <dbReference type="EMBL" id="PJM75365.1"/>
    </source>
</evidence>
<feature type="binding site" evidence="3">
    <location>
        <begin position="21"/>
        <end position="28"/>
    </location>
    <ligand>
        <name>ATP</name>
        <dbReference type="ChEBI" id="CHEBI:30616"/>
    </ligand>
</feature>
<dbReference type="PANTHER" id="PTHR22683:SF41">
    <property type="entry name" value="DNA TRANSLOCASE FTSK"/>
    <property type="match status" value="1"/>
</dbReference>
<keyword evidence="6" id="KW-1185">Reference proteome</keyword>
<dbReference type="RefSeq" id="WP_100512783.1">
    <property type="nucleotide sequence ID" value="NZ_PEBK01000004.1"/>
</dbReference>
<proteinExistence type="predicted"/>
<organism evidence="5 6">
    <name type="scientific">Bifidobacterium simiarum</name>
    <dbReference type="NCBI Taxonomy" id="2045441"/>
    <lineage>
        <taxon>Bacteria</taxon>
        <taxon>Bacillati</taxon>
        <taxon>Actinomycetota</taxon>
        <taxon>Actinomycetes</taxon>
        <taxon>Bifidobacteriales</taxon>
        <taxon>Bifidobacteriaceae</taxon>
        <taxon>Bifidobacterium</taxon>
    </lineage>
</organism>
<dbReference type="GO" id="GO:0005524">
    <property type="term" value="F:ATP binding"/>
    <property type="evidence" value="ECO:0007669"/>
    <property type="project" value="UniProtKB-UniRule"/>
</dbReference>